<feature type="domain" description="Calcineurin-like phosphoesterase" evidence="1">
    <location>
        <begin position="9"/>
        <end position="224"/>
    </location>
</feature>
<proteinExistence type="predicted"/>
<dbReference type="PANTHER" id="PTHR31302:SF22">
    <property type="entry name" value="PHOSPHOESTERASE"/>
    <property type="match status" value="1"/>
</dbReference>
<evidence type="ECO:0000259" key="1">
    <source>
        <dbReference type="Pfam" id="PF00149"/>
    </source>
</evidence>
<organism evidence="2">
    <name type="scientific">Waddlia chondrophila 2032/99</name>
    <dbReference type="NCBI Taxonomy" id="765953"/>
    <lineage>
        <taxon>Bacteria</taxon>
        <taxon>Pseudomonadati</taxon>
        <taxon>Chlamydiota</taxon>
        <taxon>Chlamydiia</taxon>
        <taxon>Parachlamydiales</taxon>
        <taxon>Waddliaceae</taxon>
        <taxon>Waddlia</taxon>
    </lineage>
</organism>
<dbReference type="InterPro" id="IPR004843">
    <property type="entry name" value="Calcineurin-like_PHP"/>
</dbReference>
<dbReference type="AlphaFoldDB" id="F8LBT3"/>
<dbReference type="InterPro" id="IPR014578">
    <property type="entry name" value="Pesterase_CT488"/>
</dbReference>
<name>F8LBT3_9BACT</name>
<dbReference type="InterPro" id="IPR051158">
    <property type="entry name" value="Metallophosphoesterase_sf"/>
</dbReference>
<dbReference type="InterPro" id="IPR029052">
    <property type="entry name" value="Metallo-depent_PP-like"/>
</dbReference>
<dbReference type="SUPFAM" id="SSF56300">
    <property type="entry name" value="Metallo-dependent phosphatases"/>
    <property type="match status" value="1"/>
</dbReference>
<evidence type="ECO:0000313" key="2">
    <source>
        <dbReference type="EMBL" id="CCB90947.1"/>
    </source>
</evidence>
<reference evidence="2" key="1">
    <citation type="submission" date="2011-05" db="EMBL/GenBank/DDBJ databases">
        <title>Unity in variety -- the pan-genome of the Chlamydiae.</title>
        <authorList>
            <person name="Collingro A."/>
            <person name="Tischler P."/>
            <person name="Weinmaier T."/>
            <person name="Penz T."/>
            <person name="Heinz E."/>
            <person name="Brunham R.C."/>
            <person name="Read T.D."/>
            <person name="Bavoil P.M."/>
            <person name="Sachse K."/>
            <person name="Kahane S."/>
            <person name="Friedman M.G."/>
            <person name="Rattei T."/>
            <person name="Myers G.S.A."/>
            <person name="Horn M."/>
        </authorList>
    </citation>
    <scope>NUCLEOTIDE SEQUENCE</scope>
    <source>
        <strain evidence="2">2032/99</strain>
    </source>
</reference>
<protein>
    <submittedName>
        <fullName evidence="2">Putative phosphoesterase</fullName>
    </submittedName>
</protein>
<dbReference type="Pfam" id="PF00149">
    <property type="entry name" value="Metallophos"/>
    <property type="match status" value="1"/>
</dbReference>
<sequence>MESQTMNFNIWAIGDLHLSFGVPNKGMEAFGETWSNWTERLKSNWISSIKPQDLVLLPGDISWATHLEDAIPDLKWIDKLPGTKVMIRGNHDYWWSSKSKVESILPPSLHIIQNNVFNFQGVAIAGARLWDTAEFNFNAFIDVKEGTPAKKLAAYEAEDEKNGKIYAKELIRLELSLKELRDHASHRLCMTHYPPLSASLADSRASRLLEKYGIQTCVFGHLHSLKKGVSLFGEKNGVNYALTSCDYLDFQPLKIY</sequence>
<dbReference type="Gene3D" id="3.60.21.10">
    <property type="match status" value="1"/>
</dbReference>
<dbReference type="GO" id="GO:0016787">
    <property type="term" value="F:hydrolase activity"/>
    <property type="evidence" value="ECO:0007669"/>
    <property type="project" value="InterPro"/>
</dbReference>
<dbReference type="EMBL" id="FR872643">
    <property type="protein sequence ID" value="CCB90947.1"/>
    <property type="molecule type" value="Genomic_DNA"/>
</dbReference>
<dbReference type="PANTHER" id="PTHR31302">
    <property type="entry name" value="TRANSMEMBRANE PROTEIN WITH METALLOPHOSPHOESTERASE DOMAIN-RELATED"/>
    <property type="match status" value="1"/>
</dbReference>
<gene>
    <name evidence="2" type="ORF">WCH_AH04430</name>
</gene>
<accession>F8LBT3</accession>
<dbReference type="PIRSF" id="PIRSF033094">
    <property type="entry name" value="Pesterase_CT488"/>
    <property type="match status" value="1"/>
</dbReference>